<dbReference type="InterPro" id="IPR051426">
    <property type="entry name" value="Peflin/Sorcin_CaBP"/>
</dbReference>
<protein>
    <submittedName>
        <fullName evidence="9">Peflin</fullName>
    </submittedName>
</protein>
<keyword evidence="7" id="KW-0472">Membrane</keyword>
<keyword evidence="7" id="KW-1133">Transmembrane helix</keyword>
<comment type="caution">
    <text evidence="9">The sequence shown here is derived from an EMBL/GenBank/DDBJ whole genome shotgun (WGS) entry which is preliminary data.</text>
</comment>
<keyword evidence="2" id="KW-0963">Cytoplasm</keyword>
<evidence type="ECO:0000256" key="7">
    <source>
        <dbReference type="SAM" id="Phobius"/>
    </source>
</evidence>
<evidence type="ECO:0000313" key="10">
    <source>
        <dbReference type="Proteomes" id="UP000184267"/>
    </source>
</evidence>
<evidence type="ECO:0000259" key="8">
    <source>
        <dbReference type="PROSITE" id="PS50222"/>
    </source>
</evidence>
<accession>A0A1M2W7J7</accession>
<dbReference type="GO" id="GO:0005737">
    <property type="term" value="C:cytoplasm"/>
    <property type="evidence" value="ECO:0007669"/>
    <property type="project" value="UniProtKB-SubCell"/>
</dbReference>
<evidence type="ECO:0000256" key="5">
    <source>
        <dbReference type="ARBA" id="ARBA00022837"/>
    </source>
</evidence>
<dbReference type="Proteomes" id="UP000184267">
    <property type="component" value="Unassembled WGS sequence"/>
</dbReference>
<sequence>MSVRYGAPPQRYSSQSSQYRPSPAPSQRPPSTQYGVPHGHYGQPAYAAPGGPPPGADPQLWQWFSAVDTDRSGAISVMELQAALVNEFDLDTVKMLMSIFDTDRSGTIGFNEFAGLWKYIQDWQNVFRHFDRDRSGSIDGAELAEALRSFGYNLSPTLLSLLEQKYASGLSDRYGPAPGITFDRFVRACVVVKTLTEAFQRVDTDRDGWVQMNYEQFMKGYTYLPHDGALAATCAVEGWTREYTPIEFEKTFGFCITAFLLGAVVGVLFDAMVPTFAGRCTRGFWGCLRTRVP</sequence>
<evidence type="ECO:0000256" key="6">
    <source>
        <dbReference type="SAM" id="MobiDB-lite"/>
    </source>
</evidence>
<dbReference type="InterPro" id="IPR018247">
    <property type="entry name" value="EF_Hand_1_Ca_BS"/>
</dbReference>
<feature type="domain" description="EF-hand" evidence="8">
    <location>
        <begin position="55"/>
        <end position="90"/>
    </location>
</feature>
<dbReference type="GO" id="GO:0005509">
    <property type="term" value="F:calcium ion binding"/>
    <property type="evidence" value="ECO:0007669"/>
    <property type="project" value="InterPro"/>
</dbReference>
<evidence type="ECO:0000256" key="1">
    <source>
        <dbReference type="ARBA" id="ARBA00004496"/>
    </source>
</evidence>
<keyword evidence="7" id="KW-0812">Transmembrane</keyword>
<dbReference type="EMBL" id="MNAD01000137">
    <property type="protein sequence ID" value="OJT15742.1"/>
    <property type="molecule type" value="Genomic_DNA"/>
</dbReference>
<feature type="domain" description="EF-hand" evidence="8">
    <location>
        <begin position="118"/>
        <end position="153"/>
    </location>
</feature>
<evidence type="ECO:0000313" key="9">
    <source>
        <dbReference type="EMBL" id="OJT15742.1"/>
    </source>
</evidence>
<dbReference type="STRING" id="154538.A0A1M2W7J7"/>
<feature type="compositionally biased region" description="Low complexity" evidence="6">
    <location>
        <begin position="7"/>
        <end position="21"/>
    </location>
</feature>
<dbReference type="OMA" id="RDTDQTG"/>
<dbReference type="GO" id="GO:0048306">
    <property type="term" value="F:calcium-dependent protein binding"/>
    <property type="evidence" value="ECO:0007669"/>
    <property type="project" value="UniProtKB-ARBA"/>
</dbReference>
<keyword evidence="3" id="KW-0479">Metal-binding</keyword>
<dbReference type="CDD" id="cd16180">
    <property type="entry name" value="EFh_PEF_Group_I"/>
    <property type="match status" value="1"/>
</dbReference>
<evidence type="ECO:0000256" key="3">
    <source>
        <dbReference type="ARBA" id="ARBA00022723"/>
    </source>
</evidence>
<proteinExistence type="predicted"/>
<dbReference type="Pfam" id="PF13499">
    <property type="entry name" value="EF-hand_7"/>
    <property type="match status" value="2"/>
</dbReference>
<organism evidence="9 10">
    <name type="scientific">Trametes pubescens</name>
    <name type="common">White-rot fungus</name>
    <dbReference type="NCBI Taxonomy" id="154538"/>
    <lineage>
        <taxon>Eukaryota</taxon>
        <taxon>Fungi</taxon>
        <taxon>Dikarya</taxon>
        <taxon>Basidiomycota</taxon>
        <taxon>Agaricomycotina</taxon>
        <taxon>Agaricomycetes</taxon>
        <taxon>Polyporales</taxon>
        <taxon>Polyporaceae</taxon>
        <taxon>Trametes</taxon>
    </lineage>
</organism>
<reference evidence="9 10" key="1">
    <citation type="submission" date="2016-10" db="EMBL/GenBank/DDBJ databases">
        <title>Genome sequence of the basidiomycete white-rot fungus Trametes pubescens.</title>
        <authorList>
            <person name="Makela M.R."/>
            <person name="Granchi Z."/>
            <person name="Peng M."/>
            <person name="De Vries R.P."/>
            <person name="Grigoriev I."/>
            <person name="Riley R."/>
            <person name="Hilden K."/>
        </authorList>
    </citation>
    <scope>NUCLEOTIDE SEQUENCE [LARGE SCALE GENOMIC DNA]</scope>
    <source>
        <strain evidence="9 10">FBCC735</strain>
    </source>
</reference>
<dbReference type="SMART" id="SM00054">
    <property type="entry name" value="EFh"/>
    <property type="match status" value="4"/>
</dbReference>
<keyword evidence="5" id="KW-0106">Calcium</keyword>
<comment type="subcellular location">
    <subcellularLocation>
        <location evidence="1">Cytoplasm</location>
    </subcellularLocation>
</comment>
<keyword evidence="10" id="KW-1185">Reference proteome</keyword>
<dbReference type="PANTHER" id="PTHR46212:SF3">
    <property type="entry name" value="GH27120P"/>
    <property type="match status" value="1"/>
</dbReference>
<dbReference type="Gene3D" id="1.10.238.10">
    <property type="entry name" value="EF-hand"/>
    <property type="match status" value="1"/>
</dbReference>
<evidence type="ECO:0000256" key="4">
    <source>
        <dbReference type="ARBA" id="ARBA00022737"/>
    </source>
</evidence>
<keyword evidence="4" id="KW-0677">Repeat</keyword>
<gene>
    <name evidence="9" type="ORF">TRAPUB_4378</name>
</gene>
<dbReference type="PROSITE" id="PS50222">
    <property type="entry name" value="EF_HAND_2"/>
    <property type="match status" value="2"/>
</dbReference>
<dbReference type="InterPro" id="IPR002048">
    <property type="entry name" value="EF_hand_dom"/>
</dbReference>
<dbReference type="InterPro" id="IPR011992">
    <property type="entry name" value="EF-hand-dom_pair"/>
</dbReference>
<evidence type="ECO:0000256" key="2">
    <source>
        <dbReference type="ARBA" id="ARBA00022490"/>
    </source>
</evidence>
<dbReference type="PANTHER" id="PTHR46212">
    <property type="entry name" value="PEFLIN"/>
    <property type="match status" value="1"/>
</dbReference>
<dbReference type="OrthoDB" id="186625at2759"/>
<feature type="region of interest" description="Disordered" evidence="6">
    <location>
        <begin position="1"/>
        <end position="52"/>
    </location>
</feature>
<dbReference type="AlphaFoldDB" id="A0A1M2W7J7"/>
<name>A0A1M2W7J7_TRAPU</name>
<dbReference type="SUPFAM" id="SSF47473">
    <property type="entry name" value="EF-hand"/>
    <property type="match status" value="1"/>
</dbReference>
<dbReference type="PROSITE" id="PS00018">
    <property type="entry name" value="EF_HAND_1"/>
    <property type="match status" value="1"/>
</dbReference>
<feature type="transmembrane region" description="Helical" evidence="7">
    <location>
        <begin position="251"/>
        <end position="273"/>
    </location>
</feature>